<sequence>MKKVILLSALALSTLFAESLTMYDSVEVTRSEPVYRMVTVRSPVEECWDEKVPVSSGSDGTLGAIIGGAAGGILGHQVGGGSGKTAATVGGAILGTIVGKNLAEGDGNSDPSYRIERRCKTRYIEKTENRLIGYKNYARYKGQEIVKFSNKPLKRIDITVNVNY</sequence>
<evidence type="ECO:0000256" key="1">
    <source>
        <dbReference type="ARBA" id="ARBA00004370"/>
    </source>
</evidence>
<protein>
    <submittedName>
        <fullName evidence="5">Uncharacterized conserved protein YcfJ, contains glycine zipper 2TM domain</fullName>
    </submittedName>
</protein>
<proteinExistence type="predicted"/>
<dbReference type="Pfam" id="PF05433">
    <property type="entry name" value="Rick_17kDa_Anti"/>
    <property type="match status" value="1"/>
</dbReference>
<comment type="subcellular location">
    <subcellularLocation>
        <location evidence="1">Membrane</location>
    </subcellularLocation>
</comment>
<evidence type="ECO:0000256" key="2">
    <source>
        <dbReference type="ARBA" id="ARBA00023136"/>
    </source>
</evidence>
<dbReference type="GO" id="GO:0019867">
    <property type="term" value="C:outer membrane"/>
    <property type="evidence" value="ECO:0007669"/>
    <property type="project" value="InterPro"/>
</dbReference>
<feature type="chain" id="PRO_5011487870" evidence="3">
    <location>
        <begin position="18"/>
        <end position="164"/>
    </location>
</feature>
<dbReference type="RefSeq" id="WP_218147925.1">
    <property type="nucleotide sequence ID" value="NZ_FOXB01000018.1"/>
</dbReference>
<dbReference type="InterPro" id="IPR051407">
    <property type="entry name" value="Bact_OM_lipoprot/Surf_antigen"/>
</dbReference>
<dbReference type="InterPro" id="IPR008816">
    <property type="entry name" value="Gly_zipper_2TM_dom"/>
</dbReference>
<organism evidence="5 6">
    <name type="scientific">Hydrogenimonas thermophila</name>
    <dbReference type="NCBI Taxonomy" id="223786"/>
    <lineage>
        <taxon>Bacteria</taxon>
        <taxon>Pseudomonadati</taxon>
        <taxon>Campylobacterota</taxon>
        <taxon>Epsilonproteobacteria</taxon>
        <taxon>Campylobacterales</taxon>
        <taxon>Hydrogenimonadaceae</taxon>
        <taxon>Hydrogenimonas</taxon>
    </lineage>
</organism>
<feature type="signal peptide" evidence="3">
    <location>
        <begin position="1"/>
        <end position="17"/>
    </location>
</feature>
<evidence type="ECO:0000259" key="4">
    <source>
        <dbReference type="Pfam" id="PF05433"/>
    </source>
</evidence>
<keyword evidence="6" id="KW-1185">Reference proteome</keyword>
<feature type="domain" description="Glycine zipper 2TM" evidence="4">
    <location>
        <begin position="62"/>
        <end position="101"/>
    </location>
</feature>
<dbReference type="STRING" id="223786.SAMN05216234_11829"/>
<dbReference type="Proteomes" id="UP000199227">
    <property type="component" value="Unassembled WGS sequence"/>
</dbReference>
<evidence type="ECO:0000256" key="3">
    <source>
        <dbReference type="SAM" id="SignalP"/>
    </source>
</evidence>
<keyword evidence="3" id="KW-0732">Signal</keyword>
<dbReference type="AlphaFoldDB" id="A0A1I5Q463"/>
<keyword evidence="2" id="KW-0472">Membrane</keyword>
<reference evidence="5 6" key="1">
    <citation type="submission" date="2016-10" db="EMBL/GenBank/DDBJ databases">
        <authorList>
            <person name="de Groot N.N."/>
        </authorList>
    </citation>
    <scope>NUCLEOTIDE SEQUENCE [LARGE SCALE GENOMIC DNA]</scope>
    <source>
        <strain evidence="5 6">EP1-55-1</strain>
    </source>
</reference>
<evidence type="ECO:0000313" key="5">
    <source>
        <dbReference type="EMBL" id="SFP40989.1"/>
    </source>
</evidence>
<dbReference type="PANTHER" id="PTHR35603">
    <property type="match status" value="1"/>
</dbReference>
<gene>
    <name evidence="5" type="ORF">SAMN05216234_11829</name>
</gene>
<dbReference type="EMBL" id="FOXB01000018">
    <property type="protein sequence ID" value="SFP40989.1"/>
    <property type="molecule type" value="Genomic_DNA"/>
</dbReference>
<evidence type="ECO:0000313" key="6">
    <source>
        <dbReference type="Proteomes" id="UP000199227"/>
    </source>
</evidence>
<dbReference type="PANTHER" id="PTHR35603:SF2">
    <property type="entry name" value="OUTER MEMBRANE LIPOPROTEIN"/>
    <property type="match status" value="1"/>
</dbReference>
<accession>A0A1I5Q463</accession>
<name>A0A1I5Q463_9BACT</name>